<organism evidence="2 3">
    <name type="scientific">Calidithermus terrae</name>
    <dbReference type="NCBI Taxonomy" id="1408545"/>
    <lineage>
        <taxon>Bacteria</taxon>
        <taxon>Thermotogati</taxon>
        <taxon>Deinococcota</taxon>
        <taxon>Deinococci</taxon>
        <taxon>Thermales</taxon>
        <taxon>Thermaceae</taxon>
        <taxon>Calidithermus</taxon>
    </lineage>
</organism>
<dbReference type="InterPro" id="IPR005302">
    <property type="entry name" value="MoCF_Sase_C"/>
</dbReference>
<dbReference type="RefSeq" id="WP_119313442.1">
    <property type="nucleotide sequence ID" value="NZ_QXDL01000003.1"/>
</dbReference>
<dbReference type="GO" id="GO:0030151">
    <property type="term" value="F:molybdenum ion binding"/>
    <property type="evidence" value="ECO:0007669"/>
    <property type="project" value="InterPro"/>
</dbReference>
<dbReference type="EMBL" id="QXDL01000003">
    <property type="protein sequence ID" value="RIH90796.1"/>
    <property type="molecule type" value="Genomic_DNA"/>
</dbReference>
<dbReference type="Pfam" id="PF03473">
    <property type="entry name" value="MOSC"/>
    <property type="match status" value="1"/>
</dbReference>
<dbReference type="OrthoDB" id="9784492at2"/>
<dbReference type="AlphaFoldDB" id="A0A399F564"/>
<dbReference type="SUPFAM" id="SSF50800">
    <property type="entry name" value="PK beta-barrel domain-like"/>
    <property type="match status" value="1"/>
</dbReference>
<dbReference type="InterPro" id="IPR052716">
    <property type="entry name" value="MOSC_domain"/>
</dbReference>
<evidence type="ECO:0000313" key="3">
    <source>
        <dbReference type="Proteomes" id="UP000265715"/>
    </source>
</evidence>
<comment type="caution">
    <text evidence="2">The sequence shown here is derived from an EMBL/GenBank/DDBJ whole genome shotgun (WGS) entry which is preliminary data.</text>
</comment>
<name>A0A399F564_9DEIN</name>
<dbReference type="Gene3D" id="2.40.33.20">
    <property type="entry name" value="PK beta-barrel domain-like"/>
    <property type="match status" value="1"/>
</dbReference>
<dbReference type="Proteomes" id="UP000265715">
    <property type="component" value="Unassembled WGS sequence"/>
</dbReference>
<proteinExistence type="predicted"/>
<sequence length="145" mass="15278">MGRVLSLHAGGERGLPRPARESVRLLEGFGVEGDRKAGKRPDRQVLLLGQATYGFLASQGLELPYGSLGENVVLDFDPMGLEPGTRLQVGEAVLVVTLRCSPCAHLYAAYPALRGLAGGRRGMLARVERGGSIRSGDPAGLILDG</sequence>
<protein>
    <recommendedName>
        <fullName evidence="1">MOSC domain-containing protein</fullName>
    </recommendedName>
</protein>
<accession>A0A399F564</accession>
<gene>
    <name evidence="2" type="ORF">Mterra_00168</name>
</gene>
<dbReference type="InterPro" id="IPR011037">
    <property type="entry name" value="Pyrv_Knase-like_insert_dom_sf"/>
</dbReference>
<keyword evidence="3" id="KW-1185">Reference proteome</keyword>
<dbReference type="PANTHER" id="PTHR36930">
    <property type="entry name" value="METAL-SULFUR CLUSTER BIOSYNTHESIS PROTEINS YUAD-RELATED"/>
    <property type="match status" value="1"/>
</dbReference>
<dbReference type="GO" id="GO:0030170">
    <property type="term" value="F:pyridoxal phosphate binding"/>
    <property type="evidence" value="ECO:0007669"/>
    <property type="project" value="InterPro"/>
</dbReference>
<dbReference type="PANTHER" id="PTHR36930:SF1">
    <property type="entry name" value="MOSC DOMAIN-CONTAINING PROTEIN"/>
    <property type="match status" value="1"/>
</dbReference>
<evidence type="ECO:0000313" key="2">
    <source>
        <dbReference type="EMBL" id="RIH90796.1"/>
    </source>
</evidence>
<evidence type="ECO:0000259" key="1">
    <source>
        <dbReference type="PROSITE" id="PS51340"/>
    </source>
</evidence>
<reference evidence="2 3" key="1">
    <citation type="submission" date="2018-08" db="EMBL/GenBank/DDBJ databases">
        <title>Meiothermus terrae DSM 26712 genome sequencing project.</title>
        <authorList>
            <person name="Da Costa M.S."/>
            <person name="Albuquerque L."/>
            <person name="Raposo P."/>
            <person name="Froufe H.J.C."/>
            <person name="Barroso C.S."/>
            <person name="Egas C."/>
        </authorList>
    </citation>
    <scope>NUCLEOTIDE SEQUENCE [LARGE SCALE GENOMIC DNA]</scope>
    <source>
        <strain evidence="2 3">DSM 26712</strain>
    </source>
</reference>
<dbReference type="GO" id="GO:0003824">
    <property type="term" value="F:catalytic activity"/>
    <property type="evidence" value="ECO:0007669"/>
    <property type="project" value="InterPro"/>
</dbReference>
<dbReference type="PROSITE" id="PS51340">
    <property type="entry name" value="MOSC"/>
    <property type="match status" value="1"/>
</dbReference>
<feature type="domain" description="MOSC" evidence="1">
    <location>
        <begin position="17"/>
        <end position="142"/>
    </location>
</feature>